<name>A0A7I8J3S7_SPIIN</name>
<keyword evidence="2" id="KW-1185">Reference proteome</keyword>
<evidence type="ECO:0000313" key="1">
    <source>
        <dbReference type="EMBL" id="CAA2625018.1"/>
    </source>
</evidence>
<evidence type="ECO:0000313" key="2">
    <source>
        <dbReference type="Proteomes" id="UP001189122"/>
    </source>
</evidence>
<gene>
    <name evidence="1" type="ORF">SI7747_08010822</name>
</gene>
<dbReference type="EMBL" id="LR743595">
    <property type="protein sequence ID" value="CAA2625018.1"/>
    <property type="molecule type" value="Genomic_DNA"/>
</dbReference>
<accession>A0A7I8J3S7</accession>
<sequence length="90" mass="10522">MDRQIVFGGCHSVKRKTCDFVVFRRLSRNEEELDGLQEEVCKMKWKIKNEVEKEEIYIDNWNILASSCCADLRMKLPDTRPTSIQLLSVG</sequence>
<protein>
    <submittedName>
        <fullName evidence="1">Uncharacterized protein</fullName>
    </submittedName>
</protein>
<reference evidence="1 2" key="1">
    <citation type="submission" date="2019-12" db="EMBL/GenBank/DDBJ databases">
        <authorList>
            <person name="Scholz U."/>
            <person name="Mascher M."/>
            <person name="Fiebig A."/>
        </authorList>
    </citation>
    <scope>NUCLEOTIDE SEQUENCE</scope>
</reference>
<dbReference type="EMBL" id="CACRZD030000008">
    <property type="protein sequence ID" value="CAA6664433.1"/>
    <property type="molecule type" value="Genomic_DNA"/>
</dbReference>
<proteinExistence type="predicted"/>
<organism evidence="1">
    <name type="scientific">Spirodela intermedia</name>
    <name type="common">Intermediate duckweed</name>
    <dbReference type="NCBI Taxonomy" id="51605"/>
    <lineage>
        <taxon>Eukaryota</taxon>
        <taxon>Viridiplantae</taxon>
        <taxon>Streptophyta</taxon>
        <taxon>Embryophyta</taxon>
        <taxon>Tracheophyta</taxon>
        <taxon>Spermatophyta</taxon>
        <taxon>Magnoliopsida</taxon>
        <taxon>Liliopsida</taxon>
        <taxon>Araceae</taxon>
        <taxon>Lemnoideae</taxon>
        <taxon>Spirodela</taxon>
    </lineage>
</organism>
<dbReference type="AlphaFoldDB" id="A0A7I8J3S7"/>
<dbReference type="Proteomes" id="UP001189122">
    <property type="component" value="Unassembled WGS sequence"/>
</dbReference>